<evidence type="ECO:0000256" key="3">
    <source>
        <dbReference type="SAM" id="MobiDB-lite"/>
    </source>
</evidence>
<dbReference type="InterPro" id="IPR051992">
    <property type="entry name" value="OxStress_Response_Reg"/>
</dbReference>
<dbReference type="EMBL" id="JAMQYH010000002">
    <property type="protein sequence ID" value="KAJ1698681.1"/>
    <property type="molecule type" value="Genomic_DNA"/>
</dbReference>
<keyword evidence="5" id="KW-1185">Reference proteome</keyword>
<name>A0A9Q0HU97_9POAL</name>
<evidence type="ECO:0000313" key="5">
    <source>
        <dbReference type="Proteomes" id="UP001151287"/>
    </source>
</evidence>
<keyword evidence="2" id="KW-0539">Nucleus</keyword>
<feature type="region of interest" description="Disordered" evidence="3">
    <location>
        <begin position="129"/>
        <end position="181"/>
    </location>
</feature>
<proteinExistence type="predicted"/>
<gene>
    <name evidence="4" type="ORF">LUZ63_007193</name>
</gene>
<feature type="compositionally biased region" description="Acidic residues" evidence="3">
    <location>
        <begin position="35"/>
        <end position="49"/>
    </location>
</feature>
<evidence type="ECO:0000256" key="2">
    <source>
        <dbReference type="ARBA" id="ARBA00023242"/>
    </source>
</evidence>
<organism evidence="4 5">
    <name type="scientific">Rhynchospora breviuscula</name>
    <dbReference type="NCBI Taxonomy" id="2022672"/>
    <lineage>
        <taxon>Eukaryota</taxon>
        <taxon>Viridiplantae</taxon>
        <taxon>Streptophyta</taxon>
        <taxon>Embryophyta</taxon>
        <taxon>Tracheophyta</taxon>
        <taxon>Spermatophyta</taxon>
        <taxon>Magnoliopsida</taxon>
        <taxon>Liliopsida</taxon>
        <taxon>Poales</taxon>
        <taxon>Cyperaceae</taxon>
        <taxon>Cyperoideae</taxon>
        <taxon>Rhynchosporeae</taxon>
        <taxon>Rhynchospora</taxon>
    </lineage>
</organism>
<evidence type="ECO:0000313" key="4">
    <source>
        <dbReference type="EMBL" id="KAJ1698681.1"/>
    </source>
</evidence>
<dbReference type="OrthoDB" id="691484at2759"/>
<accession>A0A9Q0HU97</accession>
<dbReference type="PANTHER" id="PTHR33172">
    <property type="entry name" value="OS08G0516900 PROTEIN"/>
    <property type="match status" value="1"/>
</dbReference>
<comment type="subcellular location">
    <subcellularLocation>
        <location evidence="1">Nucleus</location>
    </subcellularLocation>
</comment>
<comment type="caution">
    <text evidence="4">The sequence shown here is derived from an EMBL/GenBank/DDBJ whole genome shotgun (WGS) entry which is preliminary data.</text>
</comment>
<reference evidence="4" key="1">
    <citation type="journal article" date="2022" name="Cell">
        <title>Repeat-based holocentromeres influence genome architecture and karyotype evolution.</title>
        <authorList>
            <person name="Hofstatter P.G."/>
            <person name="Thangavel G."/>
            <person name="Lux T."/>
            <person name="Neumann P."/>
            <person name="Vondrak T."/>
            <person name="Novak P."/>
            <person name="Zhang M."/>
            <person name="Costa L."/>
            <person name="Castellani M."/>
            <person name="Scott A."/>
            <person name="Toegelov H."/>
            <person name="Fuchs J."/>
            <person name="Mata-Sucre Y."/>
            <person name="Dias Y."/>
            <person name="Vanzela A.L.L."/>
            <person name="Huettel B."/>
            <person name="Almeida C.C.S."/>
            <person name="Simkova H."/>
            <person name="Souza G."/>
            <person name="Pedrosa-Harand A."/>
            <person name="Macas J."/>
            <person name="Mayer K.F.X."/>
            <person name="Houben A."/>
            <person name="Marques A."/>
        </authorList>
    </citation>
    <scope>NUCLEOTIDE SEQUENCE</scope>
    <source>
        <strain evidence="4">RhyBre1mFocal</strain>
    </source>
</reference>
<dbReference type="PANTHER" id="PTHR33172:SF96">
    <property type="entry name" value="PROTEIN OXIDATIVE STRESS 3 LIKE 3"/>
    <property type="match status" value="1"/>
</dbReference>
<feature type="region of interest" description="Disordered" evidence="3">
    <location>
        <begin position="16"/>
        <end position="62"/>
    </location>
</feature>
<sequence>MSIALERGFLRPCQYEAPAPASCSSSSVGRNSDSDGGDGDGSDAGDEAEVQSSFKGPLDTMDALEDSLPFSRRGISKFYCGKSKSFTTLADAMSRSTSAKDLAKPENAYTRKRKNLLSFNIISKKSHNNCDSFSKKPSSNSSRRKLTDLDTSSSGSNSSSSEEDQGQKGLLPPLHPHSRPAAVMIGDDRNEAMSVPLRSFSMADLQGMVGSSPLIGKRDGQKRRFY</sequence>
<dbReference type="Proteomes" id="UP001151287">
    <property type="component" value="Unassembled WGS sequence"/>
</dbReference>
<feature type="compositionally biased region" description="Low complexity" evidence="3">
    <location>
        <begin position="17"/>
        <end position="31"/>
    </location>
</feature>
<dbReference type="AlphaFoldDB" id="A0A9Q0HU97"/>
<evidence type="ECO:0000256" key="1">
    <source>
        <dbReference type="ARBA" id="ARBA00004123"/>
    </source>
</evidence>
<dbReference type="GO" id="GO:0005634">
    <property type="term" value="C:nucleus"/>
    <property type="evidence" value="ECO:0007669"/>
    <property type="project" value="UniProtKB-SubCell"/>
</dbReference>
<dbReference type="GO" id="GO:0006950">
    <property type="term" value="P:response to stress"/>
    <property type="evidence" value="ECO:0007669"/>
    <property type="project" value="UniProtKB-ARBA"/>
</dbReference>
<protein>
    <submittedName>
        <fullName evidence="4">Uncharacterized protein</fullName>
    </submittedName>
</protein>